<dbReference type="OrthoDB" id="444631at2759"/>
<reference evidence="2" key="1">
    <citation type="journal article" date="2020" name="Stud. Mycol.">
        <title>101 Dothideomycetes genomes: A test case for predicting lifestyles and emergence of pathogens.</title>
        <authorList>
            <person name="Haridas S."/>
            <person name="Albert R."/>
            <person name="Binder M."/>
            <person name="Bloem J."/>
            <person name="LaButti K."/>
            <person name="Salamov A."/>
            <person name="Andreopoulos B."/>
            <person name="Baker S."/>
            <person name="Barry K."/>
            <person name="Bills G."/>
            <person name="Bluhm B."/>
            <person name="Cannon C."/>
            <person name="Castanera R."/>
            <person name="Culley D."/>
            <person name="Daum C."/>
            <person name="Ezra D."/>
            <person name="Gonzalez J."/>
            <person name="Henrissat B."/>
            <person name="Kuo A."/>
            <person name="Liang C."/>
            <person name="Lipzen A."/>
            <person name="Lutzoni F."/>
            <person name="Magnuson J."/>
            <person name="Mondo S."/>
            <person name="Nolan M."/>
            <person name="Ohm R."/>
            <person name="Pangilinan J."/>
            <person name="Park H.-J."/>
            <person name="Ramirez L."/>
            <person name="Alfaro M."/>
            <person name="Sun H."/>
            <person name="Tritt A."/>
            <person name="Yoshinaga Y."/>
            <person name="Zwiers L.-H."/>
            <person name="Turgeon B."/>
            <person name="Goodwin S."/>
            <person name="Spatafora J."/>
            <person name="Crous P."/>
            <person name="Grigoriev I."/>
        </authorList>
    </citation>
    <scope>NUCLEOTIDE SEQUENCE [LARGE SCALE GENOMIC DNA]</scope>
    <source>
        <strain evidence="2">CBS 304.66</strain>
    </source>
</reference>
<protein>
    <submittedName>
        <fullName evidence="1">Uncharacterized protein</fullName>
    </submittedName>
</protein>
<comment type="caution">
    <text evidence="1">The sequence shown here is derived from an EMBL/GenBank/DDBJ whole genome shotgun (WGS) entry which is preliminary data.</text>
</comment>
<evidence type="ECO:0000313" key="1">
    <source>
        <dbReference type="EMBL" id="KAF2258613.1"/>
    </source>
</evidence>
<accession>A0A9P4MYK9</accession>
<proteinExistence type="predicted"/>
<name>A0A9P4MYK9_9PLEO</name>
<gene>
    <name evidence="1" type="ORF">CC78DRAFT_586939</name>
</gene>
<dbReference type="EMBL" id="ML986752">
    <property type="protein sequence ID" value="KAF2258613.1"/>
    <property type="molecule type" value="Genomic_DNA"/>
</dbReference>
<evidence type="ECO:0000313" key="2">
    <source>
        <dbReference type="Proteomes" id="UP000800093"/>
    </source>
</evidence>
<dbReference type="Proteomes" id="UP000800093">
    <property type="component" value="Unassembled WGS sequence"/>
</dbReference>
<dbReference type="AlphaFoldDB" id="A0A9P4MYK9"/>
<sequence>MIIAIIRVSIVTKNTQNQAFKQMESTWLNIWLSTESFVALLVACLGSFRVLFATKGHACDALEAAENHQLEAHKDSNEKRHRIVNARFKHFQNSLFETIRTGEVEGTTFSRTGKINNDSGPNLREEISVDEESGGGMIKDCKGSDSLEMANVAVLNSHGLTDRHGKAQRKWC</sequence>
<organism evidence="1 2">
    <name type="scientific">Lojkania enalia</name>
    <dbReference type="NCBI Taxonomy" id="147567"/>
    <lineage>
        <taxon>Eukaryota</taxon>
        <taxon>Fungi</taxon>
        <taxon>Dikarya</taxon>
        <taxon>Ascomycota</taxon>
        <taxon>Pezizomycotina</taxon>
        <taxon>Dothideomycetes</taxon>
        <taxon>Pleosporomycetidae</taxon>
        <taxon>Pleosporales</taxon>
        <taxon>Pleosporales incertae sedis</taxon>
        <taxon>Lojkania</taxon>
    </lineage>
</organism>
<keyword evidence="2" id="KW-1185">Reference proteome</keyword>